<dbReference type="RefSeq" id="XP_007297373.1">
    <property type="nucleotide sequence ID" value="XM_007297311.1"/>
</dbReference>
<name>K1W666_MARBU</name>
<dbReference type="GeneID" id="18765419"/>
<organism evidence="2 3">
    <name type="scientific">Marssonina brunnea f. sp. multigermtubi (strain MB_m1)</name>
    <name type="common">Marssonina leaf spot fungus</name>
    <dbReference type="NCBI Taxonomy" id="1072389"/>
    <lineage>
        <taxon>Eukaryota</taxon>
        <taxon>Fungi</taxon>
        <taxon>Dikarya</taxon>
        <taxon>Ascomycota</taxon>
        <taxon>Pezizomycotina</taxon>
        <taxon>Leotiomycetes</taxon>
        <taxon>Helotiales</taxon>
        <taxon>Drepanopezizaceae</taxon>
        <taxon>Drepanopeziza</taxon>
    </lineage>
</organism>
<dbReference type="EMBL" id="JH921458">
    <property type="protein sequence ID" value="EKD12450.1"/>
    <property type="molecule type" value="Genomic_DNA"/>
</dbReference>
<dbReference type="InterPro" id="IPR045564">
    <property type="entry name" value="DUF5910"/>
</dbReference>
<dbReference type="HOGENOM" id="CLU_091777_0_0_1"/>
<dbReference type="KEGG" id="mbe:MBM_09484"/>
<reference evidence="2 3" key="1">
    <citation type="journal article" date="2012" name="BMC Genomics">
        <title>Sequencing the genome of Marssonina brunnea reveals fungus-poplar co-evolution.</title>
        <authorList>
            <person name="Zhu S."/>
            <person name="Cao Y.-Z."/>
            <person name="Jiang C."/>
            <person name="Tan B.-Y."/>
            <person name="Wang Z."/>
            <person name="Feng S."/>
            <person name="Zhang L."/>
            <person name="Su X.-H."/>
            <person name="Brejova B."/>
            <person name="Vinar T."/>
            <person name="Xu M."/>
            <person name="Wang M.-X."/>
            <person name="Zhang S.-G."/>
            <person name="Huang M.-R."/>
            <person name="Wu R."/>
            <person name="Zhou Y."/>
        </authorList>
    </citation>
    <scope>NUCLEOTIDE SEQUENCE [LARGE SCALE GENOMIC DNA]</scope>
    <source>
        <strain evidence="2 3">MB_m1</strain>
    </source>
</reference>
<dbReference type="Pfam" id="PF19287">
    <property type="entry name" value="DUF5910"/>
    <property type="match status" value="1"/>
</dbReference>
<sequence length="238" mass="27325">MFSSQSVCSTLLALSFLFSSVHGNERRLLGYRTVSEDEAKWINKNGRLYRDKALDLKSAAFSQIGHGFYVVDQPGDWEDDDDQWYCVIEADKERIRAAEKIWIPETHASTKLWTMWSGNEPTILQYIKETSAVEYPEKALRFSYVAVALDKMQMVIPTDTINENDLGIWAQCWEKESDLLAYSSRAVDWTKWKIIGAPDSNEPRPSGTSNGRTAPNKLSWYKRMLRGWRAWVAPPATM</sequence>
<protein>
    <submittedName>
        <fullName evidence="2">Uncharacterized protein</fullName>
    </submittedName>
</protein>
<dbReference type="OMA" id="IWIPETH"/>
<proteinExistence type="predicted"/>
<evidence type="ECO:0000313" key="3">
    <source>
        <dbReference type="Proteomes" id="UP000006753"/>
    </source>
</evidence>
<dbReference type="AlphaFoldDB" id="K1W666"/>
<dbReference type="eggNOG" id="ENOG502SUI0">
    <property type="taxonomic scope" value="Eukaryota"/>
</dbReference>
<dbReference type="InParanoid" id="K1W666"/>
<accession>K1W666</accession>
<gene>
    <name evidence="2" type="ORF">MBM_09484</name>
</gene>
<feature type="signal peptide" evidence="1">
    <location>
        <begin position="1"/>
        <end position="23"/>
    </location>
</feature>
<feature type="chain" id="PRO_5003852287" evidence="1">
    <location>
        <begin position="24"/>
        <end position="238"/>
    </location>
</feature>
<keyword evidence="1" id="KW-0732">Signal</keyword>
<evidence type="ECO:0000256" key="1">
    <source>
        <dbReference type="SAM" id="SignalP"/>
    </source>
</evidence>
<keyword evidence="3" id="KW-1185">Reference proteome</keyword>
<dbReference type="OrthoDB" id="4540223at2759"/>
<dbReference type="Proteomes" id="UP000006753">
    <property type="component" value="Unassembled WGS sequence"/>
</dbReference>
<evidence type="ECO:0000313" key="2">
    <source>
        <dbReference type="EMBL" id="EKD12450.1"/>
    </source>
</evidence>